<accession>A0ABY7LWE7</accession>
<keyword evidence="8" id="KW-0732">Signal</keyword>
<organism evidence="10 11">
    <name type="scientific">Hymenobacter canadensis</name>
    <dbReference type="NCBI Taxonomy" id="2999067"/>
    <lineage>
        <taxon>Bacteria</taxon>
        <taxon>Pseudomonadati</taxon>
        <taxon>Bacteroidota</taxon>
        <taxon>Cytophagia</taxon>
        <taxon>Cytophagales</taxon>
        <taxon>Hymenobacteraceae</taxon>
        <taxon>Hymenobacter</taxon>
    </lineage>
</organism>
<keyword evidence="3" id="KW-0808">Transferase</keyword>
<feature type="signal peptide" evidence="8">
    <location>
        <begin position="1"/>
        <end position="20"/>
    </location>
</feature>
<comment type="pathway">
    <text evidence="1 7">Cell wall biogenesis; peptidoglycan biosynthesis.</text>
</comment>
<evidence type="ECO:0000259" key="9">
    <source>
        <dbReference type="PROSITE" id="PS52029"/>
    </source>
</evidence>
<dbReference type="SUPFAM" id="SSF141523">
    <property type="entry name" value="L,D-transpeptidase catalytic domain-like"/>
    <property type="match status" value="1"/>
</dbReference>
<evidence type="ECO:0000313" key="11">
    <source>
        <dbReference type="Proteomes" id="UP001211005"/>
    </source>
</evidence>
<evidence type="ECO:0000256" key="6">
    <source>
        <dbReference type="ARBA" id="ARBA00023316"/>
    </source>
</evidence>
<keyword evidence="11" id="KW-1185">Reference proteome</keyword>
<keyword evidence="6 7" id="KW-0961">Cell wall biogenesis/degradation</keyword>
<evidence type="ECO:0000256" key="3">
    <source>
        <dbReference type="ARBA" id="ARBA00022679"/>
    </source>
</evidence>
<sequence length="483" mass="54127">MTGWWLLLTVWLLLLPPAHADAHARPGHPQPAGPEAVVSLRALLDTVALGPAATYEKLALKAGLAVQDFYLQRNFAPAWTRPDSGWNAPARQALSLLKRAPEFGLNPDSYAWPILQTLPDSLHRASSVAGSLSGFELRLTDALLRYAAHLRYGRLQPYTTTPAFLSGQPAQESITRLAQALAATGFEEAFLECQPASTAYRALQQAWRRTLPPDSVLAGLPGPATGNTSDFRRVALNLERLRWDVALPDSEAYALVNIAAYSLQIIERGQLVQTHRVVVGKPDTPTPILSSRITVFMTAPEWRVPHSIAVREILPELQDDPGFLADNNYRLFDPRNRPVNPWRVRWSRVTPQNFGYTIRQTAGRHNALGNLVFYFANQHAIYLHDTPARALFREPKRARSHGCIRVEKPLELATYLLRRENQQAALPDIRRNIATHTTCRYDLAQGLPIYVRYTTCEARNNRLLFHPDIYCLDEDLATVLALP</sequence>
<evidence type="ECO:0000313" key="10">
    <source>
        <dbReference type="EMBL" id="WBA43065.1"/>
    </source>
</evidence>
<dbReference type="Proteomes" id="UP001211005">
    <property type="component" value="Chromosome"/>
</dbReference>
<dbReference type="PANTHER" id="PTHR41533:SF2">
    <property type="entry name" value="BLR7131 PROTEIN"/>
    <property type="match status" value="1"/>
</dbReference>
<protein>
    <submittedName>
        <fullName evidence="10">L,D-transpeptidase family protein</fullName>
    </submittedName>
</protein>
<dbReference type="InterPro" id="IPR005490">
    <property type="entry name" value="LD_TPept_cat_dom"/>
</dbReference>
<feature type="domain" description="L,D-TPase catalytic" evidence="9">
    <location>
        <begin position="252"/>
        <end position="427"/>
    </location>
</feature>
<dbReference type="EMBL" id="CP114767">
    <property type="protein sequence ID" value="WBA43065.1"/>
    <property type="molecule type" value="Genomic_DNA"/>
</dbReference>
<feature type="active site" description="Nucleophile" evidence="7">
    <location>
        <position position="403"/>
    </location>
</feature>
<evidence type="ECO:0000256" key="8">
    <source>
        <dbReference type="SAM" id="SignalP"/>
    </source>
</evidence>
<evidence type="ECO:0000256" key="2">
    <source>
        <dbReference type="ARBA" id="ARBA00005992"/>
    </source>
</evidence>
<dbReference type="Pfam" id="PF03734">
    <property type="entry name" value="YkuD"/>
    <property type="match status" value="1"/>
</dbReference>
<dbReference type="RefSeq" id="WP_269561110.1">
    <property type="nucleotide sequence ID" value="NZ_CP114767.1"/>
</dbReference>
<name>A0ABY7LWE7_9BACT</name>
<dbReference type="Gene3D" id="2.40.440.10">
    <property type="entry name" value="L,D-transpeptidase catalytic domain-like"/>
    <property type="match status" value="1"/>
</dbReference>
<keyword evidence="4 7" id="KW-0133">Cell shape</keyword>
<evidence type="ECO:0000256" key="7">
    <source>
        <dbReference type="PROSITE-ProRule" id="PRU01373"/>
    </source>
</evidence>
<dbReference type="PROSITE" id="PS52029">
    <property type="entry name" value="LD_TPASE"/>
    <property type="match status" value="1"/>
</dbReference>
<dbReference type="InterPro" id="IPR052905">
    <property type="entry name" value="LD-transpeptidase_YkuD-like"/>
</dbReference>
<evidence type="ECO:0000256" key="4">
    <source>
        <dbReference type="ARBA" id="ARBA00022960"/>
    </source>
</evidence>
<proteinExistence type="inferred from homology"/>
<keyword evidence="5 7" id="KW-0573">Peptidoglycan synthesis</keyword>
<feature type="active site" description="Proton donor/acceptor" evidence="7">
    <location>
        <position position="384"/>
    </location>
</feature>
<gene>
    <name evidence="10" type="ORF">O3303_05730</name>
</gene>
<feature type="chain" id="PRO_5046015637" evidence="8">
    <location>
        <begin position="21"/>
        <end position="483"/>
    </location>
</feature>
<evidence type="ECO:0000256" key="5">
    <source>
        <dbReference type="ARBA" id="ARBA00022984"/>
    </source>
</evidence>
<dbReference type="CDD" id="cd16913">
    <property type="entry name" value="YkuD_like"/>
    <property type="match status" value="1"/>
</dbReference>
<dbReference type="InterPro" id="IPR045380">
    <property type="entry name" value="LD_TPept_scaffold_dom"/>
</dbReference>
<evidence type="ECO:0000256" key="1">
    <source>
        <dbReference type="ARBA" id="ARBA00004752"/>
    </source>
</evidence>
<comment type="similarity">
    <text evidence="2">Belongs to the YkuD family.</text>
</comment>
<dbReference type="Pfam" id="PF20142">
    <property type="entry name" value="Scaffold"/>
    <property type="match status" value="1"/>
</dbReference>
<dbReference type="PANTHER" id="PTHR41533">
    <property type="entry name" value="L,D-TRANSPEPTIDASE HI_1667-RELATED"/>
    <property type="match status" value="1"/>
</dbReference>
<dbReference type="InterPro" id="IPR038063">
    <property type="entry name" value="Transpep_catalytic_dom"/>
</dbReference>
<reference evidence="10 11" key="1">
    <citation type="submission" date="2022-12" db="EMBL/GenBank/DDBJ databases">
        <title>Hymenobacter canadensis sp. nov. isolated from lake water of the Cambridge Bay, Canada.</title>
        <authorList>
            <person name="Kim W.H."/>
            <person name="Lee Y.M."/>
        </authorList>
    </citation>
    <scope>NUCLEOTIDE SEQUENCE [LARGE SCALE GENOMIC DNA]</scope>
    <source>
        <strain evidence="10 11">PAMC 29467</strain>
    </source>
</reference>